<dbReference type="InterPro" id="IPR036188">
    <property type="entry name" value="FAD/NAD-bd_sf"/>
</dbReference>
<evidence type="ECO:0000259" key="5">
    <source>
        <dbReference type="Pfam" id="PF01266"/>
    </source>
</evidence>
<organism evidence="6 7">
    <name type="scientific">Paenibacillus glycanilyticus</name>
    <dbReference type="NCBI Taxonomy" id="126569"/>
    <lineage>
        <taxon>Bacteria</taxon>
        <taxon>Bacillati</taxon>
        <taxon>Bacillota</taxon>
        <taxon>Bacilli</taxon>
        <taxon>Bacillales</taxon>
        <taxon>Paenibacillaceae</taxon>
        <taxon>Paenibacillus</taxon>
    </lineage>
</organism>
<evidence type="ECO:0000256" key="4">
    <source>
        <dbReference type="ARBA" id="ARBA00023002"/>
    </source>
</evidence>
<comment type="similarity">
    <text evidence="2">Belongs to the DadA oxidoreductase family.</text>
</comment>
<keyword evidence="7" id="KW-1185">Reference proteome</keyword>
<protein>
    <submittedName>
        <fullName evidence="6">Oxidoreductase YurR</fullName>
    </submittedName>
</protein>
<name>A0ABQ6GI46_9BACL</name>
<dbReference type="SUPFAM" id="SSF54373">
    <property type="entry name" value="FAD-linked reductases, C-terminal domain"/>
    <property type="match status" value="1"/>
</dbReference>
<dbReference type="Gene3D" id="3.50.50.60">
    <property type="entry name" value="FAD/NAD(P)-binding domain"/>
    <property type="match status" value="1"/>
</dbReference>
<dbReference type="Pfam" id="PF01266">
    <property type="entry name" value="DAO"/>
    <property type="match status" value="1"/>
</dbReference>
<accession>A0ABQ6GI46</accession>
<dbReference type="SUPFAM" id="SSF51905">
    <property type="entry name" value="FAD/NAD(P)-binding domain"/>
    <property type="match status" value="1"/>
</dbReference>
<dbReference type="EMBL" id="BSSQ01000019">
    <property type="protein sequence ID" value="GLX70483.1"/>
    <property type="molecule type" value="Genomic_DNA"/>
</dbReference>
<evidence type="ECO:0000256" key="1">
    <source>
        <dbReference type="ARBA" id="ARBA00001974"/>
    </source>
</evidence>
<dbReference type="PANTHER" id="PTHR13847:SF286">
    <property type="entry name" value="D-AMINO ACID DEHYDROGENASE"/>
    <property type="match status" value="1"/>
</dbReference>
<evidence type="ECO:0000256" key="2">
    <source>
        <dbReference type="ARBA" id="ARBA00009410"/>
    </source>
</evidence>
<comment type="cofactor">
    <cofactor evidence="1">
        <name>FAD</name>
        <dbReference type="ChEBI" id="CHEBI:57692"/>
    </cofactor>
</comment>
<gene>
    <name evidence="6" type="primary">yurR</name>
    <name evidence="6" type="ORF">MU1_48290</name>
</gene>
<sequence length="376" mass="40343">MKVIVIGAGILGASTAYQLSKSGAEVLIIDRKDKGQATDAAAGIICPWLSQRRNKAWYRLVQAGARYYAELIAALEAEGETDTGYARVGALNVHTDMEKIAKLEQRANEKLADAPEIGNITRFDEAATRESFPILADGYQALHVSGAARVDGRALRDALIRSAIRRGASLINGDAVLEYEANNRITGVTVGTELYPADKVIVCAGAWAASVFKPLGIEFEVSYQKAQIMHVELEERDAQTGEWPVIMPPNDQYLLAFDKQRIVIGATHENGITGYDTRITPGGMQEVLDKGLTLAPRLAGSTFLEMRVGFRPFTADFLPVFGTVPGWDNLLTGNGLGASGLTAGPFIGSQLAKLALGMEPDLEIGDYGVAKAMGKT</sequence>
<feature type="domain" description="FAD dependent oxidoreductase" evidence="5">
    <location>
        <begin position="2"/>
        <end position="354"/>
    </location>
</feature>
<dbReference type="Proteomes" id="UP001157114">
    <property type="component" value="Unassembled WGS sequence"/>
</dbReference>
<comment type="caution">
    <text evidence="6">The sequence shown here is derived from an EMBL/GenBank/DDBJ whole genome shotgun (WGS) entry which is preliminary data.</text>
</comment>
<proteinExistence type="inferred from homology"/>
<reference evidence="6 7" key="1">
    <citation type="submission" date="2023-03" db="EMBL/GenBank/DDBJ databases">
        <title>Draft genome sequence of the bacteria which degrade cell wall of Tricholomamatutake.</title>
        <authorList>
            <person name="Konishi Y."/>
            <person name="Fukuta Y."/>
            <person name="Shirasaka N."/>
        </authorList>
    </citation>
    <scope>NUCLEOTIDE SEQUENCE [LARGE SCALE GENOMIC DNA]</scope>
    <source>
        <strain evidence="7">mu1</strain>
    </source>
</reference>
<keyword evidence="3" id="KW-0285">Flavoprotein</keyword>
<evidence type="ECO:0000313" key="6">
    <source>
        <dbReference type="EMBL" id="GLX70483.1"/>
    </source>
</evidence>
<keyword evidence="4" id="KW-0560">Oxidoreductase</keyword>
<evidence type="ECO:0000256" key="3">
    <source>
        <dbReference type="ARBA" id="ARBA00022630"/>
    </source>
</evidence>
<dbReference type="InterPro" id="IPR006076">
    <property type="entry name" value="FAD-dep_OxRdtase"/>
</dbReference>
<evidence type="ECO:0000313" key="7">
    <source>
        <dbReference type="Proteomes" id="UP001157114"/>
    </source>
</evidence>
<dbReference type="RefSeq" id="WP_284241260.1">
    <property type="nucleotide sequence ID" value="NZ_BSSQ01000019.1"/>
</dbReference>
<dbReference type="Gene3D" id="3.30.9.10">
    <property type="entry name" value="D-Amino Acid Oxidase, subunit A, domain 2"/>
    <property type="match status" value="1"/>
</dbReference>
<dbReference type="PANTHER" id="PTHR13847">
    <property type="entry name" value="SARCOSINE DEHYDROGENASE-RELATED"/>
    <property type="match status" value="1"/>
</dbReference>